<comment type="caution">
    <text evidence="2">The sequence shown here is derived from an EMBL/GenBank/DDBJ whole genome shotgun (WGS) entry which is preliminary data.</text>
</comment>
<keyword evidence="1" id="KW-0812">Transmembrane</keyword>
<keyword evidence="1" id="KW-1133">Transmembrane helix</keyword>
<feature type="transmembrane region" description="Helical" evidence="1">
    <location>
        <begin position="12"/>
        <end position="30"/>
    </location>
</feature>
<proteinExistence type="predicted"/>
<accession>A0ABS4CI54</accession>
<gene>
    <name evidence="2" type="ORF">I6N96_08190</name>
</gene>
<dbReference type="Proteomes" id="UP000673375">
    <property type="component" value="Unassembled WGS sequence"/>
</dbReference>
<dbReference type="InterPro" id="IPR021560">
    <property type="entry name" value="DUF3021"/>
</dbReference>
<feature type="transmembrane region" description="Helical" evidence="1">
    <location>
        <begin position="93"/>
        <end position="110"/>
    </location>
</feature>
<feature type="transmembrane region" description="Helical" evidence="1">
    <location>
        <begin position="66"/>
        <end position="87"/>
    </location>
</feature>
<dbReference type="RefSeq" id="WP_209557077.1">
    <property type="nucleotide sequence ID" value="NZ_JAEDXU010000003.1"/>
</dbReference>
<protein>
    <submittedName>
        <fullName evidence="2">DUF3021 family protein</fullName>
    </submittedName>
</protein>
<evidence type="ECO:0000313" key="3">
    <source>
        <dbReference type="Proteomes" id="UP000673375"/>
    </source>
</evidence>
<keyword evidence="1" id="KW-0472">Membrane</keyword>
<sequence length="137" mass="15931">MEVKNYLKEAFRLTSLIFTTLISINLILQNDVAHDVLEVMLLISAVSGSLHFLLDDNGKYSDRRLIINQVLYLLIIFFQIALGDILLHWELGVSGLLLNYLIVLIIYVFIRSVMYSKDKREADKINQFIQKRNRDKS</sequence>
<organism evidence="2 3">
    <name type="scientific">Enterococcus larvae</name>
    <dbReference type="NCBI Taxonomy" id="2794352"/>
    <lineage>
        <taxon>Bacteria</taxon>
        <taxon>Bacillati</taxon>
        <taxon>Bacillota</taxon>
        <taxon>Bacilli</taxon>
        <taxon>Lactobacillales</taxon>
        <taxon>Enterococcaceae</taxon>
        <taxon>Enterococcus</taxon>
    </lineage>
</organism>
<dbReference type="Pfam" id="PF11457">
    <property type="entry name" value="DUF3021"/>
    <property type="match status" value="1"/>
</dbReference>
<feature type="transmembrane region" description="Helical" evidence="1">
    <location>
        <begin position="36"/>
        <end position="54"/>
    </location>
</feature>
<dbReference type="EMBL" id="JAEDXU010000003">
    <property type="protein sequence ID" value="MBP1046262.1"/>
    <property type="molecule type" value="Genomic_DNA"/>
</dbReference>
<evidence type="ECO:0000313" key="2">
    <source>
        <dbReference type="EMBL" id="MBP1046262.1"/>
    </source>
</evidence>
<keyword evidence="3" id="KW-1185">Reference proteome</keyword>
<name>A0ABS4CI54_9ENTE</name>
<reference evidence="2 3" key="1">
    <citation type="submission" date="2020-12" db="EMBL/GenBank/DDBJ databases">
        <title>Vagococcus allomyrinae sp. nov. and Enterococcus lavae sp. nov., isolated from the larvae of Allomyrina dichotoma.</title>
        <authorList>
            <person name="Lee S.D."/>
        </authorList>
    </citation>
    <scope>NUCLEOTIDE SEQUENCE [LARGE SCALE GENOMIC DNA]</scope>
    <source>
        <strain evidence="2 3">BWM-S5</strain>
    </source>
</reference>
<evidence type="ECO:0000256" key="1">
    <source>
        <dbReference type="SAM" id="Phobius"/>
    </source>
</evidence>